<comment type="similarity">
    <text evidence="1">Belongs to the oxygen-dependent FAD-linked oxidoreductase family.</text>
</comment>
<dbReference type="PANTHER" id="PTHR42973:SF53">
    <property type="entry name" value="FAD-BINDING PCMH-TYPE DOMAIN-CONTAINING PROTEIN-RELATED"/>
    <property type="match status" value="1"/>
</dbReference>
<dbReference type="AlphaFoldDB" id="A0A6A5VXY6"/>
<dbReference type="SUPFAM" id="SSF56176">
    <property type="entry name" value="FAD-binding/transporter-associated domain-like"/>
    <property type="match status" value="1"/>
</dbReference>
<organism evidence="7 8">
    <name type="scientific">Amniculicola lignicola CBS 123094</name>
    <dbReference type="NCBI Taxonomy" id="1392246"/>
    <lineage>
        <taxon>Eukaryota</taxon>
        <taxon>Fungi</taxon>
        <taxon>Dikarya</taxon>
        <taxon>Ascomycota</taxon>
        <taxon>Pezizomycotina</taxon>
        <taxon>Dothideomycetes</taxon>
        <taxon>Pleosporomycetidae</taxon>
        <taxon>Pleosporales</taxon>
        <taxon>Amniculicolaceae</taxon>
        <taxon>Amniculicola</taxon>
    </lineage>
</organism>
<evidence type="ECO:0000313" key="7">
    <source>
        <dbReference type="EMBL" id="KAF1993844.1"/>
    </source>
</evidence>
<evidence type="ECO:0000256" key="4">
    <source>
        <dbReference type="ARBA" id="ARBA00023002"/>
    </source>
</evidence>
<protein>
    <submittedName>
        <fullName evidence="7">Glucooligosaccharide oxidase</fullName>
    </submittedName>
</protein>
<gene>
    <name evidence="7" type="ORF">P154DRAFT_476885</name>
</gene>
<keyword evidence="4" id="KW-0560">Oxidoreductase</keyword>
<dbReference type="PROSITE" id="PS00862">
    <property type="entry name" value="OX2_COVAL_FAD"/>
    <property type="match status" value="1"/>
</dbReference>
<dbReference type="GO" id="GO:0016491">
    <property type="term" value="F:oxidoreductase activity"/>
    <property type="evidence" value="ECO:0007669"/>
    <property type="project" value="UniProtKB-KW"/>
</dbReference>
<evidence type="ECO:0000256" key="2">
    <source>
        <dbReference type="ARBA" id="ARBA00022630"/>
    </source>
</evidence>
<proteinExistence type="inferred from homology"/>
<evidence type="ECO:0000313" key="8">
    <source>
        <dbReference type="Proteomes" id="UP000799779"/>
    </source>
</evidence>
<keyword evidence="3" id="KW-0274">FAD</keyword>
<evidence type="ECO:0000256" key="1">
    <source>
        <dbReference type="ARBA" id="ARBA00005466"/>
    </source>
</evidence>
<evidence type="ECO:0000256" key="5">
    <source>
        <dbReference type="SAM" id="SignalP"/>
    </source>
</evidence>
<feature type="signal peptide" evidence="5">
    <location>
        <begin position="1"/>
        <end position="21"/>
    </location>
</feature>
<keyword evidence="2" id="KW-0285">Flavoprotein</keyword>
<dbReference type="InterPro" id="IPR006093">
    <property type="entry name" value="Oxy_OxRdtase_FAD_BS"/>
</dbReference>
<keyword evidence="8" id="KW-1185">Reference proteome</keyword>
<dbReference type="Proteomes" id="UP000799779">
    <property type="component" value="Unassembled WGS sequence"/>
</dbReference>
<dbReference type="PANTHER" id="PTHR42973">
    <property type="entry name" value="BINDING OXIDOREDUCTASE, PUTATIVE (AFU_ORTHOLOGUE AFUA_1G17690)-RELATED"/>
    <property type="match status" value="1"/>
</dbReference>
<dbReference type="GO" id="GO:0071949">
    <property type="term" value="F:FAD binding"/>
    <property type="evidence" value="ECO:0007669"/>
    <property type="project" value="InterPro"/>
</dbReference>
<dbReference type="Pfam" id="PF01565">
    <property type="entry name" value="FAD_binding_4"/>
    <property type="match status" value="1"/>
</dbReference>
<dbReference type="InterPro" id="IPR016166">
    <property type="entry name" value="FAD-bd_PCMH"/>
</dbReference>
<accession>A0A6A5VXY6</accession>
<dbReference type="InterPro" id="IPR050416">
    <property type="entry name" value="FAD-linked_Oxidoreductase"/>
</dbReference>
<dbReference type="InterPro" id="IPR036318">
    <property type="entry name" value="FAD-bd_PCMH-like_sf"/>
</dbReference>
<dbReference type="InterPro" id="IPR006094">
    <property type="entry name" value="Oxid_FAD_bind_N"/>
</dbReference>
<evidence type="ECO:0000256" key="3">
    <source>
        <dbReference type="ARBA" id="ARBA00022827"/>
    </source>
</evidence>
<dbReference type="EMBL" id="ML977683">
    <property type="protein sequence ID" value="KAF1993844.1"/>
    <property type="molecule type" value="Genomic_DNA"/>
</dbReference>
<dbReference type="OrthoDB" id="2151789at2759"/>
<dbReference type="InterPro" id="IPR016169">
    <property type="entry name" value="FAD-bd_PCMH_sub2"/>
</dbReference>
<dbReference type="Gene3D" id="3.30.465.10">
    <property type="match status" value="1"/>
</dbReference>
<dbReference type="PROSITE" id="PS51387">
    <property type="entry name" value="FAD_PCMH"/>
    <property type="match status" value="1"/>
</dbReference>
<name>A0A6A5VXY6_9PLEO</name>
<reference evidence="7" key="1">
    <citation type="journal article" date="2020" name="Stud. Mycol.">
        <title>101 Dothideomycetes genomes: a test case for predicting lifestyles and emergence of pathogens.</title>
        <authorList>
            <person name="Haridas S."/>
            <person name="Albert R."/>
            <person name="Binder M."/>
            <person name="Bloem J."/>
            <person name="Labutti K."/>
            <person name="Salamov A."/>
            <person name="Andreopoulos B."/>
            <person name="Baker S."/>
            <person name="Barry K."/>
            <person name="Bills G."/>
            <person name="Bluhm B."/>
            <person name="Cannon C."/>
            <person name="Castanera R."/>
            <person name="Culley D."/>
            <person name="Daum C."/>
            <person name="Ezra D."/>
            <person name="Gonzalez J."/>
            <person name="Henrissat B."/>
            <person name="Kuo A."/>
            <person name="Liang C."/>
            <person name="Lipzen A."/>
            <person name="Lutzoni F."/>
            <person name="Magnuson J."/>
            <person name="Mondo S."/>
            <person name="Nolan M."/>
            <person name="Ohm R."/>
            <person name="Pangilinan J."/>
            <person name="Park H.-J."/>
            <person name="Ramirez L."/>
            <person name="Alfaro M."/>
            <person name="Sun H."/>
            <person name="Tritt A."/>
            <person name="Yoshinaga Y."/>
            <person name="Zwiers L.-H."/>
            <person name="Turgeon B."/>
            <person name="Goodwin S."/>
            <person name="Spatafora J."/>
            <person name="Crous P."/>
            <person name="Grigoriev I."/>
        </authorList>
    </citation>
    <scope>NUCLEOTIDE SEQUENCE</scope>
    <source>
        <strain evidence="7">CBS 123094</strain>
    </source>
</reference>
<feature type="domain" description="FAD-binding PCMH-type" evidence="6">
    <location>
        <begin position="71"/>
        <end position="242"/>
    </location>
</feature>
<keyword evidence="5" id="KW-0732">Signal</keyword>
<evidence type="ECO:0000259" key="6">
    <source>
        <dbReference type="PROSITE" id="PS51387"/>
    </source>
</evidence>
<feature type="chain" id="PRO_5025341968" evidence="5">
    <location>
        <begin position="22"/>
        <end position="509"/>
    </location>
</feature>
<sequence>MYLYNHRPAGALLSPLTFCLAASVWVTAAAGTTQSFNGCNELADAGFQEILLRSGSNAYTAREQSYWAANVALRPSCIVQPRTTEEVSRIVKVLAKCSGPVALRSGGHTQWAGANDVPNGVTIDLGRMTKVTYDARTKLASIQPGPRWGDVYGDLLKHRVCVPGGRDGNVGIGGFLTGGGNSYYAGLHGLACDSVANFEVVLANGNVVNANAFTNADLWKALKGGSGNFGIVTRFDMYTFPAKDIWGGIRASLRSEGDKLAQTMVDFTNDNEKNPEDAYIINYAFNPSSSPDVLVAHVVVDTNGVVNASAFEEILKVPVVMNDVKMRTMENMAESYLLPGNQRQTWFSLTFENDVRIIKKAGELHDKLAVELKSLIPAGSFSTQCLFQPLPTLFAERSVQRGGNVFGLDRVKKNALVWLITGATETPAQQKIMHDKLSAFSNTLEAYADSRGLDVQWQYLNYVDETQNPLKSYGKSNVDFIRRVAAKYDPTGFFQKRVVSGWKISKVGA</sequence>